<protein>
    <recommendedName>
        <fullName evidence="3">Peptidase M15A C-terminal domain-containing protein</fullName>
    </recommendedName>
</protein>
<keyword evidence="2" id="KW-1185">Reference proteome</keyword>
<reference evidence="1" key="1">
    <citation type="submission" date="2018-11" db="EMBL/GenBank/DDBJ databases">
        <authorList>
            <person name="Alioto T."/>
            <person name="Alioto T."/>
        </authorList>
    </citation>
    <scope>NUCLEOTIDE SEQUENCE</scope>
</reference>
<dbReference type="Proteomes" id="UP000596742">
    <property type="component" value="Unassembled WGS sequence"/>
</dbReference>
<dbReference type="InterPro" id="IPR009045">
    <property type="entry name" value="Zn_M74/Hedgehog-like"/>
</dbReference>
<evidence type="ECO:0008006" key="3">
    <source>
        <dbReference type="Google" id="ProtNLM"/>
    </source>
</evidence>
<proteinExistence type="predicted"/>
<accession>A0A8B6GEN5</accession>
<name>A0A8B6GEN5_MYTGA</name>
<evidence type="ECO:0000313" key="1">
    <source>
        <dbReference type="EMBL" id="VDI62865.1"/>
    </source>
</evidence>
<sequence>MIFFCFCSYDCHNGHWSPGGSVCLHLNLLKYIYAIGSRGNVKVNEIAGACHTTSKSKHYKGRAADISIRGQYGTRKKEYMNSCRTFGGVPFDETSHIHCQMN</sequence>
<dbReference type="OrthoDB" id="10059227at2759"/>
<comment type="caution">
    <text evidence="1">The sequence shown here is derived from an EMBL/GenBank/DDBJ whole genome shotgun (WGS) entry which is preliminary data.</text>
</comment>
<evidence type="ECO:0000313" key="2">
    <source>
        <dbReference type="Proteomes" id="UP000596742"/>
    </source>
</evidence>
<organism evidence="1 2">
    <name type="scientific">Mytilus galloprovincialis</name>
    <name type="common">Mediterranean mussel</name>
    <dbReference type="NCBI Taxonomy" id="29158"/>
    <lineage>
        <taxon>Eukaryota</taxon>
        <taxon>Metazoa</taxon>
        <taxon>Spiralia</taxon>
        <taxon>Lophotrochozoa</taxon>
        <taxon>Mollusca</taxon>
        <taxon>Bivalvia</taxon>
        <taxon>Autobranchia</taxon>
        <taxon>Pteriomorphia</taxon>
        <taxon>Mytilida</taxon>
        <taxon>Mytiloidea</taxon>
        <taxon>Mytilidae</taxon>
        <taxon>Mytilinae</taxon>
        <taxon>Mytilus</taxon>
    </lineage>
</organism>
<dbReference type="AlphaFoldDB" id="A0A8B6GEN5"/>
<dbReference type="EMBL" id="UYJE01008307">
    <property type="protein sequence ID" value="VDI62865.1"/>
    <property type="molecule type" value="Genomic_DNA"/>
</dbReference>
<dbReference type="SUPFAM" id="SSF55166">
    <property type="entry name" value="Hedgehog/DD-peptidase"/>
    <property type="match status" value="1"/>
</dbReference>
<gene>
    <name evidence="1" type="ORF">MGAL_10B065158</name>
</gene>